<feature type="domain" description="FAD/NAD(P)-binding" evidence="10">
    <location>
        <begin position="3"/>
        <end position="325"/>
    </location>
</feature>
<comment type="similarity">
    <text evidence="1">Belongs to the NADH dehydrogenase family.</text>
</comment>
<dbReference type="Gene3D" id="3.50.50.100">
    <property type="match status" value="1"/>
</dbReference>
<dbReference type="InterPro" id="IPR054585">
    <property type="entry name" value="NDH2-like_C"/>
</dbReference>
<comment type="caution">
    <text evidence="12">The sequence shown here is derived from an EMBL/GenBank/DDBJ whole genome shotgun (WGS) entry which is preliminary data.</text>
</comment>
<evidence type="ECO:0000256" key="4">
    <source>
        <dbReference type="ARBA" id="ARBA00022827"/>
    </source>
</evidence>
<reference evidence="12" key="1">
    <citation type="journal article" date="2014" name="Int. J. Syst. Evol. Microbiol.">
        <title>Complete genome sequence of Corynebacterium casei LMG S-19264T (=DSM 44701T), isolated from a smear-ripened cheese.</title>
        <authorList>
            <consortium name="US DOE Joint Genome Institute (JGI-PGF)"/>
            <person name="Walter F."/>
            <person name="Albersmeier A."/>
            <person name="Kalinowski J."/>
            <person name="Ruckert C."/>
        </authorList>
    </citation>
    <scope>NUCLEOTIDE SEQUENCE</scope>
    <source>
        <strain evidence="12">CGMCC 1.15290</strain>
    </source>
</reference>
<dbReference type="AlphaFoldDB" id="A0A917MXE2"/>
<dbReference type="PRINTS" id="PR00411">
    <property type="entry name" value="PNDRDTASEI"/>
</dbReference>
<reference evidence="12" key="2">
    <citation type="submission" date="2020-09" db="EMBL/GenBank/DDBJ databases">
        <authorList>
            <person name="Sun Q."/>
            <person name="Zhou Y."/>
        </authorList>
    </citation>
    <scope>NUCLEOTIDE SEQUENCE</scope>
    <source>
        <strain evidence="12">CGMCC 1.15290</strain>
    </source>
</reference>
<accession>A0A917MXE2</accession>
<evidence type="ECO:0000256" key="7">
    <source>
        <dbReference type="ARBA" id="ARBA00023027"/>
    </source>
</evidence>
<dbReference type="Pfam" id="PF22366">
    <property type="entry name" value="NDH2_C"/>
    <property type="match status" value="1"/>
</dbReference>
<dbReference type="PRINTS" id="PR00368">
    <property type="entry name" value="FADPNR"/>
</dbReference>
<dbReference type="EMBL" id="BMIB01000004">
    <property type="protein sequence ID" value="GGH74927.1"/>
    <property type="molecule type" value="Genomic_DNA"/>
</dbReference>
<dbReference type="SUPFAM" id="SSF51905">
    <property type="entry name" value="FAD/NAD(P)-binding domain"/>
    <property type="match status" value="2"/>
</dbReference>
<proteinExistence type="inferred from homology"/>
<dbReference type="InterPro" id="IPR036188">
    <property type="entry name" value="FAD/NAD-bd_sf"/>
</dbReference>
<keyword evidence="9" id="KW-0812">Transmembrane</keyword>
<evidence type="ECO:0000256" key="1">
    <source>
        <dbReference type="ARBA" id="ARBA00005272"/>
    </source>
</evidence>
<keyword evidence="13" id="KW-1185">Reference proteome</keyword>
<evidence type="ECO:0000259" key="10">
    <source>
        <dbReference type="Pfam" id="PF07992"/>
    </source>
</evidence>
<dbReference type="InterPro" id="IPR023753">
    <property type="entry name" value="FAD/NAD-binding_dom"/>
</dbReference>
<dbReference type="Pfam" id="PF07992">
    <property type="entry name" value="Pyr_redox_2"/>
    <property type="match status" value="1"/>
</dbReference>
<dbReference type="Proteomes" id="UP000627292">
    <property type="component" value="Unassembled WGS sequence"/>
</dbReference>
<keyword evidence="4" id="KW-0274">FAD</keyword>
<protein>
    <recommendedName>
        <fullName evidence="2">NADH:ubiquinone reductase (non-electrogenic)</fullName>
        <ecNumber evidence="2">1.6.5.9</ecNumber>
    </recommendedName>
</protein>
<evidence type="ECO:0000256" key="3">
    <source>
        <dbReference type="ARBA" id="ARBA00022630"/>
    </source>
</evidence>
<keyword evidence="7" id="KW-0520">NAD</keyword>
<dbReference type="InterPro" id="IPR045024">
    <property type="entry name" value="NDH-2"/>
</dbReference>
<evidence type="ECO:0000256" key="2">
    <source>
        <dbReference type="ARBA" id="ARBA00012637"/>
    </source>
</evidence>
<name>A0A917MXE2_9BACT</name>
<gene>
    <name evidence="12" type="ORF">GCM10011379_38020</name>
</gene>
<keyword evidence="6" id="KW-0560">Oxidoreductase</keyword>
<keyword evidence="3" id="KW-0285">Flavoprotein</keyword>
<keyword evidence="9" id="KW-0472">Membrane</keyword>
<dbReference type="PANTHER" id="PTHR43706">
    <property type="entry name" value="NADH DEHYDROGENASE"/>
    <property type="match status" value="1"/>
</dbReference>
<keyword evidence="9" id="KW-1133">Transmembrane helix</keyword>
<evidence type="ECO:0000256" key="6">
    <source>
        <dbReference type="ARBA" id="ARBA00023002"/>
    </source>
</evidence>
<evidence type="ECO:0000259" key="11">
    <source>
        <dbReference type="Pfam" id="PF22366"/>
    </source>
</evidence>
<dbReference type="RefSeq" id="WP_188955284.1">
    <property type="nucleotide sequence ID" value="NZ_BMIB01000004.1"/>
</dbReference>
<comment type="catalytic activity">
    <reaction evidence="8">
        <text>a quinone + NADH + H(+) = a quinol + NAD(+)</text>
        <dbReference type="Rhea" id="RHEA:46160"/>
        <dbReference type="ChEBI" id="CHEBI:15378"/>
        <dbReference type="ChEBI" id="CHEBI:24646"/>
        <dbReference type="ChEBI" id="CHEBI:57540"/>
        <dbReference type="ChEBI" id="CHEBI:57945"/>
        <dbReference type="ChEBI" id="CHEBI:132124"/>
        <dbReference type="EC" id="1.6.5.9"/>
    </reaction>
</comment>
<dbReference type="GO" id="GO:0050136">
    <property type="term" value="F:NADH dehydrogenase (quinone) (non-electrogenic) activity"/>
    <property type="evidence" value="ECO:0007669"/>
    <property type="project" value="UniProtKB-EC"/>
</dbReference>
<sequence length="423" mass="47123">MKQIVIIGGGFAGINVAQQLARNPAYSIIIVDRNNYNFFPPLLYQVATSFLEPSNISYPFRKLIRPFKNVSYRMGEFQELITAENKVVLSTGTLQYDYIIFATGAETNYFGMENLKNNALPMKTVNDALLLRNHFLQVMEAATVTTDVAERTKLLTFMVAGGGPTGVEVSGMLAEMRRTILPLDYPEVSGKNYEAHIYLVDGGTSLLKPMSEKSQKDTYNELTRMGVEVLLNHRVKDYADDVVTFTNGKSIATKTLVWAAGVSASVLPGIPTACYGAGRRLIANEFHQVKDLTNVYAIGDTSIASGDPAFPDGHPQVAQVAIQQGINVGKNFKALAAGKPLQPFRYHDKGTLAIIGRNKAVADFPRPKLHLNGFIAWWIWIFVHLMSLINYRNRLRTFYNWAGAYLTKDQSLRMIIRPKKKTN</sequence>
<evidence type="ECO:0000256" key="5">
    <source>
        <dbReference type="ARBA" id="ARBA00022946"/>
    </source>
</evidence>
<evidence type="ECO:0000256" key="8">
    <source>
        <dbReference type="ARBA" id="ARBA00047599"/>
    </source>
</evidence>
<keyword evidence="5" id="KW-0809">Transit peptide</keyword>
<evidence type="ECO:0000256" key="9">
    <source>
        <dbReference type="SAM" id="Phobius"/>
    </source>
</evidence>
<evidence type="ECO:0000313" key="12">
    <source>
        <dbReference type="EMBL" id="GGH74927.1"/>
    </source>
</evidence>
<dbReference type="EC" id="1.6.5.9" evidence="2"/>
<feature type="domain" description="External alternative NADH-ubiquinone oxidoreductase-like C-terminal" evidence="11">
    <location>
        <begin position="349"/>
        <end position="406"/>
    </location>
</feature>
<evidence type="ECO:0000313" key="13">
    <source>
        <dbReference type="Proteomes" id="UP000627292"/>
    </source>
</evidence>
<dbReference type="PANTHER" id="PTHR43706:SF47">
    <property type="entry name" value="EXTERNAL NADH-UBIQUINONE OXIDOREDUCTASE 1, MITOCHONDRIAL-RELATED"/>
    <property type="match status" value="1"/>
</dbReference>
<feature type="transmembrane region" description="Helical" evidence="9">
    <location>
        <begin position="374"/>
        <end position="391"/>
    </location>
</feature>
<organism evidence="12 13">
    <name type="scientific">Filimonas zeae</name>
    <dbReference type="NCBI Taxonomy" id="1737353"/>
    <lineage>
        <taxon>Bacteria</taxon>
        <taxon>Pseudomonadati</taxon>
        <taxon>Bacteroidota</taxon>
        <taxon>Chitinophagia</taxon>
        <taxon>Chitinophagales</taxon>
        <taxon>Chitinophagaceae</taxon>
        <taxon>Filimonas</taxon>
    </lineage>
</organism>